<dbReference type="InterPro" id="IPR036286">
    <property type="entry name" value="LexA/Signal_pep-like_sf"/>
</dbReference>
<dbReference type="GO" id="GO:0042720">
    <property type="term" value="C:mitochondrial inner membrane peptidase complex"/>
    <property type="evidence" value="ECO:0007669"/>
    <property type="project" value="InterPro"/>
</dbReference>
<gene>
    <name evidence="13" type="ORF">WG66_13441</name>
</gene>
<protein>
    <recommendedName>
        <fullName evidence="3">Mitochondrial inner membrane protease subunit 2</fullName>
    </recommendedName>
</protein>
<evidence type="ECO:0000256" key="7">
    <source>
        <dbReference type="ARBA" id="ARBA00022801"/>
    </source>
</evidence>
<dbReference type="InterPro" id="IPR000223">
    <property type="entry name" value="Pept_S26A_signal_pept_1"/>
</dbReference>
<evidence type="ECO:0000256" key="5">
    <source>
        <dbReference type="ARBA" id="ARBA00022692"/>
    </source>
</evidence>
<dbReference type="FunFam" id="2.10.109.10:FF:000005">
    <property type="entry name" value="Mitochondrial inner membrane protease subunit"/>
    <property type="match status" value="1"/>
</dbReference>
<evidence type="ECO:0000256" key="4">
    <source>
        <dbReference type="ARBA" id="ARBA00022670"/>
    </source>
</evidence>
<comment type="subcellular location">
    <subcellularLocation>
        <location evidence="1">Mitochondrion inner membrane</location>
        <topology evidence="1">Single-pass membrane protein</topology>
    </subcellularLocation>
</comment>
<dbReference type="AlphaFoldDB" id="A0A0W0FCE2"/>
<dbReference type="EMBL" id="LATX01002123">
    <property type="protein sequence ID" value="KTB34015.1"/>
    <property type="molecule type" value="Genomic_DNA"/>
</dbReference>
<dbReference type="GO" id="GO:0006627">
    <property type="term" value="P:protein processing involved in protein targeting to mitochondrion"/>
    <property type="evidence" value="ECO:0007669"/>
    <property type="project" value="InterPro"/>
</dbReference>
<comment type="caution">
    <text evidence="13">The sequence shown here is derived from an EMBL/GenBank/DDBJ whole genome shotgun (WGS) entry which is preliminary data.</text>
</comment>
<feature type="active site" evidence="11">
    <location>
        <position position="100"/>
    </location>
</feature>
<keyword evidence="8" id="KW-1133">Transmembrane helix</keyword>
<evidence type="ECO:0000313" key="13">
    <source>
        <dbReference type="EMBL" id="KTB34015.1"/>
    </source>
</evidence>
<dbReference type="PRINTS" id="PR00727">
    <property type="entry name" value="LEADERPTASE"/>
</dbReference>
<dbReference type="PANTHER" id="PTHR46041">
    <property type="entry name" value="MITOCHONDRIAL INNER MEMBRANE PROTEASE SUBUNIT 2"/>
    <property type="match status" value="1"/>
</dbReference>
<evidence type="ECO:0000256" key="2">
    <source>
        <dbReference type="ARBA" id="ARBA00007066"/>
    </source>
</evidence>
<keyword evidence="9" id="KW-0496">Mitochondrion</keyword>
<evidence type="ECO:0000256" key="1">
    <source>
        <dbReference type="ARBA" id="ARBA00004434"/>
    </source>
</evidence>
<accession>A0A0W0FCE2</accession>
<organism evidence="13 14">
    <name type="scientific">Moniliophthora roreri</name>
    <name type="common">Frosty pod rot fungus</name>
    <name type="synonym">Monilia roreri</name>
    <dbReference type="NCBI Taxonomy" id="221103"/>
    <lineage>
        <taxon>Eukaryota</taxon>
        <taxon>Fungi</taxon>
        <taxon>Dikarya</taxon>
        <taxon>Basidiomycota</taxon>
        <taxon>Agaricomycotina</taxon>
        <taxon>Agaricomycetes</taxon>
        <taxon>Agaricomycetidae</taxon>
        <taxon>Agaricales</taxon>
        <taxon>Marasmiineae</taxon>
        <taxon>Marasmiaceae</taxon>
        <taxon>Moniliophthora</taxon>
    </lineage>
</organism>
<evidence type="ECO:0000256" key="9">
    <source>
        <dbReference type="ARBA" id="ARBA00023128"/>
    </source>
</evidence>
<comment type="similarity">
    <text evidence="2">Belongs to the peptidase S26 family. IMP2 subfamily.</text>
</comment>
<keyword evidence="6" id="KW-0999">Mitochondrion inner membrane</keyword>
<keyword evidence="5" id="KW-0812">Transmembrane</keyword>
<dbReference type="Pfam" id="PF10502">
    <property type="entry name" value="Peptidase_S26"/>
    <property type="match status" value="1"/>
</dbReference>
<feature type="active site" evidence="11">
    <location>
        <position position="51"/>
    </location>
</feature>
<dbReference type="SUPFAM" id="SSF51306">
    <property type="entry name" value="LexA/Signal peptidase"/>
    <property type="match status" value="1"/>
</dbReference>
<dbReference type="Proteomes" id="UP000054988">
    <property type="component" value="Unassembled WGS sequence"/>
</dbReference>
<dbReference type="Gene3D" id="2.10.109.10">
    <property type="entry name" value="Umud Fragment, subunit A"/>
    <property type="match status" value="1"/>
</dbReference>
<evidence type="ECO:0000256" key="6">
    <source>
        <dbReference type="ARBA" id="ARBA00022792"/>
    </source>
</evidence>
<dbReference type="GO" id="GO:0006465">
    <property type="term" value="P:signal peptide processing"/>
    <property type="evidence" value="ECO:0007669"/>
    <property type="project" value="InterPro"/>
</dbReference>
<keyword evidence="4" id="KW-0645">Protease</keyword>
<keyword evidence="7" id="KW-0378">Hydrolase</keyword>
<dbReference type="PANTHER" id="PTHR46041:SF2">
    <property type="entry name" value="MITOCHONDRIAL INNER MEMBRANE PROTEASE SUBUNIT 2"/>
    <property type="match status" value="1"/>
</dbReference>
<proteinExistence type="inferred from homology"/>
<sequence length="210" mass="24111">MWKRWGFLNRLRPSEDRLKGRGSIWQYAYWAPTIFVLGDYFYSIKVVSGRSMQPTLNPDSSRSRDVALFDRFAIHTRRIYQRGDIVALRSPENPERVLVKRIVALGGDRVKTLPPYKDAEVTVPLGHAWIEGDEPFHSDDSNRFGPVSLSLIDSRMVCVVWPLNRFGQPRDPAETLRSLPAGDYHGYRHAMADIERARRRKLRITTGGAS</sequence>
<feature type="domain" description="Peptidase S26" evidence="12">
    <location>
        <begin position="34"/>
        <end position="111"/>
    </location>
</feature>
<dbReference type="eggNOG" id="KOG1568">
    <property type="taxonomic scope" value="Eukaryota"/>
</dbReference>
<dbReference type="GO" id="GO:0004252">
    <property type="term" value="F:serine-type endopeptidase activity"/>
    <property type="evidence" value="ECO:0007669"/>
    <property type="project" value="InterPro"/>
</dbReference>
<evidence type="ECO:0000256" key="10">
    <source>
        <dbReference type="ARBA" id="ARBA00023136"/>
    </source>
</evidence>
<evidence type="ECO:0000259" key="12">
    <source>
        <dbReference type="Pfam" id="PF10502"/>
    </source>
</evidence>
<dbReference type="InterPro" id="IPR037730">
    <property type="entry name" value="IMP2"/>
</dbReference>
<dbReference type="CDD" id="cd06530">
    <property type="entry name" value="S26_SPase_I"/>
    <property type="match status" value="1"/>
</dbReference>
<evidence type="ECO:0000256" key="11">
    <source>
        <dbReference type="PIRSR" id="PIRSR600223-1"/>
    </source>
</evidence>
<evidence type="ECO:0000256" key="3">
    <source>
        <dbReference type="ARBA" id="ARBA00013650"/>
    </source>
</evidence>
<reference evidence="13 14" key="1">
    <citation type="submission" date="2015-12" db="EMBL/GenBank/DDBJ databases">
        <title>Draft genome sequence of Moniliophthora roreri, the causal agent of frosty pod rot of cacao.</title>
        <authorList>
            <person name="Aime M.C."/>
            <person name="Diaz-Valderrama J.R."/>
            <person name="Kijpornyongpan T."/>
            <person name="Phillips-Mora W."/>
        </authorList>
    </citation>
    <scope>NUCLEOTIDE SEQUENCE [LARGE SCALE GENOMIC DNA]</scope>
    <source>
        <strain evidence="13 14">MCA 2952</strain>
    </source>
</reference>
<evidence type="ECO:0000256" key="8">
    <source>
        <dbReference type="ARBA" id="ARBA00022989"/>
    </source>
</evidence>
<keyword evidence="10" id="KW-0472">Membrane</keyword>
<dbReference type="InterPro" id="IPR019533">
    <property type="entry name" value="Peptidase_S26"/>
</dbReference>
<evidence type="ECO:0000313" key="14">
    <source>
        <dbReference type="Proteomes" id="UP000054988"/>
    </source>
</evidence>
<name>A0A0W0FCE2_MONRR</name>